<reference evidence="2" key="1">
    <citation type="journal article" date="2012" name="Nat. Biotechnol.">
        <title>Reference genome sequence of the model plant Setaria.</title>
        <authorList>
            <person name="Bennetzen J.L."/>
            <person name="Schmutz J."/>
            <person name="Wang H."/>
            <person name="Percifield R."/>
            <person name="Hawkins J."/>
            <person name="Pontaroli A.C."/>
            <person name="Estep M."/>
            <person name="Feng L."/>
            <person name="Vaughn J.N."/>
            <person name="Grimwood J."/>
            <person name="Jenkins J."/>
            <person name="Barry K."/>
            <person name="Lindquist E."/>
            <person name="Hellsten U."/>
            <person name="Deshpande S."/>
            <person name="Wang X."/>
            <person name="Wu X."/>
            <person name="Mitros T."/>
            <person name="Triplett J."/>
            <person name="Yang X."/>
            <person name="Ye C.Y."/>
            <person name="Mauro-Herrera M."/>
            <person name="Wang L."/>
            <person name="Li P."/>
            <person name="Sharma M."/>
            <person name="Sharma R."/>
            <person name="Ronald P.C."/>
            <person name="Panaud O."/>
            <person name="Kellogg E.A."/>
            <person name="Brutnell T.P."/>
            <person name="Doust A.N."/>
            <person name="Tuskan G.A."/>
            <person name="Rokhsar D."/>
            <person name="Devos K.M."/>
        </authorList>
    </citation>
    <scope>NUCLEOTIDE SEQUENCE [LARGE SCALE GENOMIC DNA]</scope>
    <source>
        <strain evidence="2">cv. Yugu1</strain>
    </source>
</reference>
<dbReference type="EnsemblPlants" id="KQL02653">
    <property type="protein sequence ID" value="KQL02653"/>
    <property type="gene ID" value="SETIT_015892mg"/>
</dbReference>
<dbReference type="Proteomes" id="UP000004995">
    <property type="component" value="Unassembled WGS sequence"/>
</dbReference>
<organism evidence="1 2">
    <name type="scientific">Setaria italica</name>
    <name type="common">Foxtail millet</name>
    <name type="synonym">Panicum italicum</name>
    <dbReference type="NCBI Taxonomy" id="4555"/>
    <lineage>
        <taxon>Eukaryota</taxon>
        <taxon>Viridiplantae</taxon>
        <taxon>Streptophyta</taxon>
        <taxon>Embryophyta</taxon>
        <taxon>Tracheophyta</taxon>
        <taxon>Spermatophyta</taxon>
        <taxon>Magnoliopsida</taxon>
        <taxon>Liliopsida</taxon>
        <taxon>Poales</taxon>
        <taxon>Poaceae</taxon>
        <taxon>PACMAD clade</taxon>
        <taxon>Panicoideae</taxon>
        <taxon>Panicodae</taxon>
        <taxon>Paniceae</taxon>
        <taxon>Cenchrinae</taxon>
        <taxon>Setaria</taxon>
    </lineage>
</organism>
<accession>K3YNQ0</accession>
<dbReference type="HOGENOM" id="CLU_3176358_0_0_1"/>
<sequence length="47" mass="5066">MRDRKEAERLACGRAARWPPAQKGKLGGGVEHKASRLAAKCCTLLSS</sequence>
<dbReference type="Gramene" id="KQL02653">
    <property type="protein sequence ID" value="KQL02653"/>
    <property type="gene ID" value="SETIT_015892mg"/>
</dbReference>
<evidence type="ECO:0000313" key="2">
    <source>
        <dbReference type="Proteomes" id="UP000004995"/>
    </source>
</evidence>
<evidence type="ECO:0000313" key="1">
    <source>
        <dbReference type="EnsemblPlants" id="KQL02653"/>
    </source>
</evidence>
<protein>
    <submittedName>
        <fullName evidence="1">Uncharacterized protein</fullName>
    </submittedName>
</protein>
<reference evidence="1" key="2">
    <citation type="submission" date="2018-08" db="UniProtKB">
        <authorList>
            <consortium name="EnsemblPlants"/>
        </authorList>
    </citation>
    <scope>IDENTIFICATION</scope>
    <source>
        <strain evidence="1">Yugu1</strain>
    </source>
</reference>
<dbReference type="EMBL" id="AGNK02003994">
    <property type="status" value="NOT_ANNOTATED_CDS"/>
    <property type="molecule type" value="Genomic_DNA"/>
</dbReference>
<keyword evidence="2" id="KW-1185">Reference proteome</keyword>
<name>K3YNQ0_SETIT</name>
<dbReference type="AlphaFoldDB" id="K3YNQ0"/>
<proteinExistence type="predicted"/>
<dbReference type="InParanoid" id="K3YNQ0"/>